<organism evidence="1 2">
    <name type="scientific">Neofusicoccum parvum</name>
    <dbReference type="NCBI Taxonomy" id="310453"/>
    <lineage>
        <taxon>Eukaryota</taxon>
        <taxon>Fungi</taxon>
        <taxon>Dikarya</taxon>
        <taxon>Ascomycota</taxon>
        <taxon>Pezizomycotina</taxon>
        <taxon>Dothideomycetes</taxon>
        <taxon>Dothideomycetes incertae sedis</taxon>
        <taxon>Botryosphaeriales</taxon>
        <taxon>Botryosphaeriaceae</taxon>
        <taxon>Neofusicoccum</taxon>
    </lineage>
</organism>
<comment type="caution">
    <text evidence="1">The sequence shown here is derived from an EMBL/GenBank/DDBJ whole genome shotgun (WGS) entry which is preliminary data.</text>
</comment>
<dbReference type="EMBL" id="BSXG01000018">
    <property type="protein sequence ID" value="GME25265.1"/>
    <property type="molecule type" value="Genomic_DNA"/>
</dbReference>
<gene>
    <name evidence="1" type="primary">g12781</name>
    <name evidence="1" type="ORF">NpPPO83_00012781</name>
</gene>
<evidence type="ECO:0000313" key="2">
    <source>
        <dbReference type="Proteomes" id="UP001165186"/>
    </source>
</evidence>
<reference evidence="1" key="1">
    <citation type="submission" date="2024-09" db="EMBL/GenBank/DDBJ databases">
        <title>Draft Genome Sequences of Neofusicoccum parvum.</title>
        <authorList>
            <person name="Ashida A."/>
            <person name="Camagna M."/>
            <person name="Tanaka A."/>
            <person name="Takemoto D."/>
        </authorList>
    </citation>
    <scope>NUCLEOTIDE SEQUENCE</scope>
    <source>
        <strain evidence="1">PPO83</strain>
    </source>
</reference>
<accession>A0ACB5RXG8</accession>
<sequence length="76" mass="9200">MLRQNGFFREVHLSLLDVGVKLKIDDWDPERFTRDIEDMAPHVLEKDYSIDVIEYYDPAEDEEEEEYEDEEDEDDD</sequence>
<name>A0ACB5RXG8_9PEZI</name>
<keyword evidence="2" id="KW-1185">Reference proteome</keyword>
<evidence type="ECO:0000313" key="1">
    <source>
        <dbReference type="EMBL" id="GME25265.1"/>
    </source>
</evidence>
<dbReference type="Proteomes" id="UP001165186">
    <property type="component" value="Unassembled WGS sequence"/>
</dbReference>
<protein>
    <submittedName>
        <fullName evidence="1">Uncharacterized protein</fullName>
    </submittedName>
</protein>
<proteinExistence type="predicted"/>